<dbReference type="InterPro" id="IPR013785">
    <property type="entry name" value="Aldolase_TIM"/>
</dbReference>
<comment type="caution">
    <text evidence="6">The sequence shown here is derived from an EMBL/GenBank/DDBJ whole genome shotgun (WGS) entry which is preliminary data.</text>
</comment>
<evidence type="ECO:0000256" key="3">
    <source>
        <dbReference type="ARBA" id="ARBA00022630"/>
    </source>
</evidence>
<organism evidence="6 7">
    <name type="scientific">Peptoclostridium litorale DSM 5388</name>
    <dbReference type="NCBI Taxonomy" id="1121324"/>
    <lineage>
        <taxon>Bacteria</taxon>
        <taxon>Bacillati</taxon>
        <taxon>Bacillota</taxon>
        <taxon>Clostridia</taxon>
        <taxon>Peptostreptococcales</taxon>
        <taxon>Peptoclostridiaceae</taxon>
        <taxon>Peptoclostridium</taxon>
    </lineage>
</organism>
<dbReference type="OrthoDB" id="9778912at2"/>
<dbReference type="PANTHER" id="PTHR32332">
    <property type="entry name" value="2-NITROPROPANE DIOXYGENASE"/>
    <property type="match status" value="1"/>
</dbReference>
<accession>A0A069RG91</accession>
<dbReference type="PANTHER" id="PTHR32332:SF18">
    <property type="entry name" value="2-NITROPROPANE DIOXYGENASE"/>
    <property type="match status" value="1"/>
</dbReference>
<evidence type="ECO:0000256" key="4">
    <source>
        <dbReference type="ARBA" id="ARBA00022643"/>
    </source>
</evidence>
<dbReference type="EMBL" id="JJMM01000005">
    <property type="protein sequence ID" value="KDR96054.1"/>
    <property type="molecule type" value="Genomic_DNA"/>
</dbReference>
<keyword evidence="5" id="KW-0560">Oxidoreductase</keyword>
<dbReference type="RefSeq" id="WP_038262588.1">
    <property type="nucleotide sequence ID" value="NZ_FSRH01000007.1"/>
</dbReference>
<keyword evidence="3" id="KW-0285">Flavoprotein</keyword>
<dbReference type="eggNOG" id="COG2070">
    <property type="taxonomic scope" value="Bacteria"/>
</dbReference>
<dbReference type="GO" id="GO:0051213">
    <property type="term" value="F:dioxygenase activity"/>
    <property type="evidence" value="ECO:0007669"/>
    <property type="project" value="UniProtKB-KW"/>
</dbReference>
<dbReference type="InterPro" id="IPR004136">
    <property type="entry name" value="NMO"/>
</dbReference>
<evidence type="ECO:0000256" key="5">
    <source>
        <dbReference type="ARBA" id="ARBA00023002"/>
    </source>
</evidence>
<keyword evidence="6" id="KW-0223">Dioxygenase</keyword>
<keyword evidence="4" id="KW-0288">FMN</keyword>
<dbReference type="GO" id="GO:0018580">
    <property type="term" value="F:nitronate monooxygenase activity"/>
    <property type="evidence" value="ECO:0007669"/>
    <property type="project" value="InterPro"/>
</dbReference>
<keyword evidence="7" id="KW-1185">Reference proteome</keyword>
<proteinExistence type="predicted"/>
<dbReference type="CDD" id="cd04730">
    <property type="entry name" value="NPD_like"/>
    <property type="match status" value="1"/>
</dbReference>
<gene>
    <name evidence="6" type="ORF">CLIT_5c00660</name>
</gene>
<sequence>MKLSPFKLGDLTVKIPIIQGGMGVGVSAAKLAAAVANEGAIGVISSAQIGYNEDDFDTNPKEANIRALIKEIKTARELSPKGILGVNIMVATSNYKEAVLACIREKIDLIISGAGLPSNLPELTKGSSTKIAPIVSSPKAAATITKLWTKKFDYVPDAVVVEGPDAGGHLGFSKEDLSGDEKPVLENIVSEVIKALKPFEEKFQKSIPVIAAGGIFDGKDIARFINLGASGVQMGTRFVATDECDAHIDYKNTYVNATKDDIQIVKSPVGMPGRAIKNKFIESLKGGPLPIKRCWNCLKPCNPADTPYCISQALINAVRGDIDNGLLFAGSNAYKVDKIVPVKELIAELVREAEENL</sequence>
<dbReference type="SUPFAM" id="SSF51412">
    <property type="entry name" value="Inosine monophosphate dehydrogenase (IMPDH)"/>
    <property type="match status" value="1"/>
</dbReference>
<evidence type="ECO:0000256" key="2">
    <source>
        <dbReference type="ARBA" id="ARBA00013457"/>
    </source>
</evidence>
<comment type="function">
    <text evidence="1">Nitronate monooxygenase that uses molecular oxygen to catalyze the oxidative denitrification of alkyl nitronates. Acts on propionate 3-nitronate (P3N), the presumed physiological substrate. Probably functions in the detoxification of P3N, a metabolic poison produced by plants and fungi as a defense mechanism.</text>
</comment>
<name>A0A069RG91_PEPLI</name>
<protein>
    <recommendedName>
        <fullName evidence="2">Probable nitronate monooxygenase</fullName>
    </recommendedName>
</protein>
<dbReference type="Pfam" id="PF03060">
    <property type="entry name" value="NMO"/>
    <property type="match status" value="1"/>
</dbReference>
<evidence type="ECO:0000313" key="6">
    <source>
        <dbReference type="EMBL" id="KDR96054.1"/>
    </source>
</evidence>
<reference evidence="6 7" key="1">
    <citation type="submission" date="2014-03" db="EMBL/GenBank/DDBJ databases">
        <title>Genome sequence of Clostridium litorale W6, DSM 5388.</title>
        <authorList>
            <person name="Poehlein A."/>
            <person name="Jagirdar A."/>
            <person name="Khonsari B."/>
            <person name="Chibani C.M."/>
            <person name="Gutierrez Gutierrez D.A."/>
            <person name="Davydova E."/>
            <person name="Alghaithi H.S."/>
            <person name="Nair K.P."/>
            <person name="Dhamotharan K."/>
            <person name="Chandran L."/>
            <person name="G W."/>
            <person name="Daniel R."/>
        </authorList>
    </citation>
    <scope>NUCLEOTIDE SEQUENCE [LARGE SCALE GENOMIC DNA]</scope>
    <source>
        <strain evidence="6 7">W6</strain>
    </source>
</reference>
<dbReference type="Gene3D" id="3.20.20.70">
    <property type="entry name" value="Aldolase class I"/>
    <property type="match status" value="1"/>
</dbReference>
<dbReference type="Proteomes" id="UP000027946">
    <property type="component" value="Unassembled WGS sequence"/>
</dbReference>
<dbReference type="STRING" id="1121324.CLIT_5c00660"/>
<dbReference type="AlphaFoldDB" id="A0A069RG91"/>
<evidence type="ECO:0000256" key="1">
    <source>
        <dbReference type="ARBA" id="ARBA00003535"/>
    </source>
</evidence>
<evidence type="ECO:0000313" key="7">
    <source>
        <dbReference type="Proteomes" id="UP000027946"/>
    </source>
</evidence>